<dbReference type="Pfam" id="PF04324">
    <property type="entry name" value="Fer2_BFD"/>
    <property type="match status" value="2"/>
</dbReference>
<comment type="cofactor">
    <cofactor evidence="2">
        <name>Mo-bis(molybdopterin guanine dinucleotide)</name>
        <dbReference type="ChEBI" id="CHEBI:60539"/>
    </cofactor>
</comment>
<evidence type="ECO:0000256" key="12">
    <source>
        <dbReference type="ARBA" id="ARBA00023004"/>
    </source>
</evidence>
<proteinExistence type="inferred from homology"/>
<dbReference type="FunFam" id="3.50.50.60:FF:000033">
    <property type="entry name" value="Nitrite reductase [NAD(P)H], large subunit"/>
    <property type="match status" value="1"/>
</dbReference>
<dbReference type="Pfam" id="PF03460">
    <property type="entry name" value="NIR_SIR_ferr"/>
    <property type="match status" value="1"/>
</dbReference>
<dbReference type="Gene3D" id="3.40.50.740">
    <property type="match status" value="1"/>
</dbReference>
<dbReference type="Pfam" id="PF18267">
    <property type="entry name" value="Rubredoxin_C"/>
    <property type="match status" value="1"/>
</dbReference>
<dbReference type="InterPro" id="IPR005117">
    <property type="entry name" value="NiRdtase/SiRdtase_haem-b_fer"/>
</dbReference>
<evidence type="ECO:0000256" key="7">
    <source>
        <dbReference type="ARBA" id="ARBA00022617"/>
    </source>
</evidence>
<dbReference type="InterPro" id="IPR012744">
    <property type="entry name" value="Nitri_red_NirB"/>
</dbReference>
<evidence type="ECO:0000256" key="8">
    <source>
        <dbReference type="ARBA" id="ARBA00022630"/>
    </source>
</evidence>
<evidence type="ECO:0000256" key="2">
    <source>
        <dbReference type="ARBA" id="ARBA00001942"/>
    </source>
</evidence>
<dbReference type="Proteomes" id="UP000019102">
    <property type="component" value="Unassembled WGS sequence"/>
</dbReference>
<dbReference type="STRING" id="1298598.JCM21714_4323"/>
<evidence type="ECO:0000313" key="15">
    <source>
        <dbReference type="EMBL" id="GAE95113.1"/>
    </source>
</evidence>
<evidence type="ECO:0000256" key="13">
    <source>
        <dbReference type="ARBA" id="ARBA00023014"/>
    </source>
</evidence>
<dbReference type="InterPro" id="IPR036188">
    <property type="entry name" value="FAD/NAD-bd_sf"/>
</dbReference>
<dbReference type="Gene3D" id="1.10.10.1100">
    <property type="entry name" value="BFD-like [2Fe-2S]-binding domain"/>
    <property type="match status" value="1"/>
</dbReference>
<dbReference type="SUPFAM" id="SSF51905">
    <property type="entry name" value="FAD/NAD(P)-binding domain"/>
    <property type="match status" value="2"/>
</dbReference>
<dbReference type="PROSITE" id="PS51669">
    <property type="entry name" value="4FE4S_MOW_BIS_MGD"/>
    <property type="match status" value="1"/>
</dbReference>
<evidence type="ECO:0000259" key="14">
    <source>
        <dbReference type="PROSITE" id="PS51669"/>
    </source>
</evidence>
<sequence length="926" mass="104883">MNKQKLVVIGNGMAGLKTIECLLKEDASLYDITIFGSEPYTNYSRIMLSSVLQGDMTFDDITLHDWKWYEQNHITLYPNETVVSIDRVQQKVTTDKQKQIKYDRLIIATGSNPFIIPLPGIDKPGVMTFRTIDDCKKMIDTAKQFSKAAVIGGGLLGLEAARGLLNLGMEVDVIHLSDQLMNNQLDQQAGTMLKDSLEKQGMRFLLEKESAEIYGKDRVEGLHFKDGTSIKTDLIVMAVGVRPNISLAQQAQLQTNRGIIVNNVLKTSDPNIFAVGECSEHQGNVYGLVKPLYEQAEVLAKHLTDQEAQYRGSTIYTQLKISGIHLFSIGQIHETEKTKTIYNYDAINETYKKILFKNDKAIGAVLFGDTTIGPILLDSIKKQKFIPNDKKSKLLQPIHLENSYAAQLPRNENVCTCNSVSKGCIIDRVLSEDLQTVNDVKRCTKASSSCGGCKPVVQELLDYIQSDFFHEKVKDNRFCSCTSYTEDEIVHEIQQQKLTNIDEVFCQLDWKNPHGCDRCIPALHYYLTMIYPALLKDDHFFYLDSKTNACLEADGTYSVTPQFYSGKVTVKQIQQISDVLVTYRLSKVVITSDQRLKIAGIKQKDLLPFCSDLNMSLHSIDQNILKSVQIIDDNVPQHSQAIYDLSSTIEKQTEFLTMPSKLQVKIFNSKTLLNEHFFDLSILATNHGWELIVIVASKQTIFAVSTTHDEIRTFALALIQYYRQSANFNEKIGTWIERAGMIHIREALFDPTIQTVLLENLKKDQDIRKQKDDFYPLGKDGTIMTELMLKYFRDQQQKVQSEKVYDTQCPPYCSMQCKMQLIEQKVVSRKKYKTIGKDNPTSQGGLCVKGMNAHQHALHHDRIKQPLKKINGMFQPISWEEAYQFIADTFQKIQDTDGKDAVAVYGSASITNEEAYLLGEICTCSP</sequence>
<keyword evidence="11" id="KW-0560">Oxidoreductase</keyword>
<evidence type="ECO:0000256" key="5">
    <source>
        <dbReference type="ARBA" id="ARBA00005096"/>
    </source>
</evidence>
<gene>
    <name evidence="15" type="ORF">JCM21714_4323</name>
</gene>
<dbReference type="InterPro" id="IPR023753">
    <property type="entry name" value="FAD/NAD-binding_dom"/>
</dbReference>
<dbReference type="EMBL" id="BAVS01000039">
    <property type="protein sequence ID" value="GAE95113.1"/>
    <property type="molecule type" value="Genomic_DNA"/>
</dbReference>
<accession>W4VQG1</accession>
<dbReference type="SMART" id="SM00926">
    <property type="entry name" value="Molybdop_Fe4S4"/>
    <property type="match status" value="1"/>
</dbReference>
<dbReference type="InterPro" id="IPR052034">
    <property type="entry name" value="NasD-like"/>
</dbReference>
<evidence type="ECO:0000256" key="9">
    <source>
        <dbReference type="ARBA" id="ARBA00022723"/>
    </source>
</evidence>
<dbReference type="SUPFAM" id="SSF53706">
    <property type="entry name" value="Formate dehydrogenase/DMSO reductase, domains 1-3"/>
    <property type="match status" value="1"/>
</dbReference>
<comment type="cofactor">
    <cofactor evidence="3">
        <name>[4Fe-4S] cluster</name>
        <dbReference type="ChEBI" id="CHEBI:49883"/>
    </cofactor>
</comment>
<dbReference type="GO" id="GO:0098809">
    <property type="term" value="F:nitrite reductase activity"/>
    <property type="evidence" value="ECO:0007669"/>
    <property type="project" value="InterPro"/>
</dbReference>
<dbReference type="InterPro" id="IPR041854">
    <property type="entry name" value="BFD-like_2Fe2S-bd_dom_sf"/>
</dbReference>
<dbReference type="eggNOG" id="COG0243">
    <property type="taxonomic scope" value="Bacteria"/>
</dbReference>
<dbReference type="Gene3D" id="2.20.25.90">
    <property type="entry name" value="ADC-like domains"/>
    <property type="match status" value="1"/>
</dbReference>
<keyword evidence="9" id="KW-0479">Metal-binding</keyword>
<evidence type="ECO:0000256" key="1">
    <source>
        <dbReference type="ARBA" id="ARBA00001929"/>
    </source>
</evidence>
<dbReference type="NCBIfam" id="TIGR02374">
    <property type="entry name" value="nitri_red_nirB"/>
    <property type="match status" value="1"/>
</dbReference>
<keyword evidence="12" id="KW-0408">Iron</keyword>
<comment type="similarity">
    <text evidence="6">Belongs to the nitrite and sulfite reductase 4Fe-4S domain family.</text>
</comment>
<evidence type="ECO:0000256" key="10">
    <source>
        <dbReference type="ARBA" id="ARBA00022827"/>
    </source>
</evidence>
<protein>
    <submittedName>
        <fullName evidence="15">Nitrite reductase</fullName>
    </submittedName>
</protein>
<evidence type="ECO:0000256" key="11">
    <source>
        <dbReference type="ARBA" id="ARBA00023002"/>
    </source>
</evidence>
<dbReference type="InterPro" id="IPR045854">
    <property type="entry name" value="NO2/SO3_Rdtase_4Fe4S_sf"/>
</dbReference>
<dbReference type="InterPro" id="IPR006656">
    <property type="entry name" value="Mopterin_OxRdtase"/>
</dbReference>
<keyword evidence="13" id="KW-0411">Iron-sulfur</keyword>
<dbReference type="SUPFAM" id="SSF56014">
    <property type="entry name" value="Nitrite and sulphite reductase 4Fe-4S domain-like"/>
    <property type="match status" value="1"/>
</dbReference>
<dbReference type="eggNOG" id="COG1251">
    <property type="taxonomic scope" value="Bacteria"/>
</dbReference>
<name>W4VQG1_9BACI</name>
<evidence type="ECO:0000256" key="4">
    <source>
        <dbReference type="ARBA" id="ARBA00001974"/>
    </source>
</evidence>
<dbReference type="GO" id="GO:0051536">
    <property type="term" value="F:iron-sulfur cluster binding"/>
    <property type="evidence" value="ECO:0007669"/>
    <property type="project" value="UniProtKB-KW"/>
</dbReference>
<dbReference type="InterPro" id="IPR007419">
    <property type="entry name" value="BFD-like_2Fe2S-bd_dom"/>
</dbReference>
<evidence type="ECO:0000256" key="3">
    <source>
        <dbReference type="ARBA" id="ARBA00001966"/>
    </source>
</evidence>
<dbReference type="Gene3D" id="3.50.50.60">
    <property type="entry name" value="FAD/NAD(P)-binding domain"/>
    <property type="match status" value="2"/>
</dbReference>
<dbReference type="GO" id="GO:0046872">
    <property type="term" value="F:metal ion binding"/>
    <property type="evidence" value="ECO:0007669"/>
    <property type="project" value="UniProtKB-KW"/>
</dbReference>
<dbReference type="InterPro" id="IPR016156">
    <property type="entry name" value="FAD/NAD-linked_Rdtase_dimer_sf"/>
</dbReference>
<keyword evidence="16" id="KW-1185">Reference proteome</keyword>
<dbReference type="Pfam" id="PF04879">
    <property type="entry name" value="Molybdop_Fe4S4"/>
    <property type="match status" value="1"/>
</dbReference>
<dbReference type="PANTHER" id="PTHR43809">
    <property type="entry name" value="NITRITE REDUCTASE (NADH) LARGE SUBUNIT"/>
    <property type="match status" value="1"/>
</dbReference>
<evidence type="ECO:0000256" key="6">
    <source>
        <dbReference type="ARBA" id="ARBA00010429"/>
    </source>
</evidence>
<dbReference type="PRINTS" id="PR00411">
    <property type="entry name" value="PNDRDTASEI"/>
</dbReference>
<dbReference type="PRINTS" id="PR00368">
    <property type="entry name" value="FADPNR"/>
</dbReference>
<reference evidence="15 16" key="1">
    <citation type="journal article" date="2014" name="Genome Announc.">
        <title>Draft Genome Sequence of the Boron-Tolerant and Moderately Halotolerant Bacterium Gracilibacillus boraciitolerans JCM 21714T.</title>
        <authorList>
            <person name="Ahmed I."/>
            <person name="Oshima K."/>
            <person name="Suda W."/>
            <person name="Kitamura K."/>
            <person name="Iida T."/>
            <person name="Ohmori Y."/>
            <person name="Fujiwara T."/>
            <person name="Hattori M."/>
            <person name="Ohkuma M."/>
        </authorList>
    </citation>
    <scope>NUCLEOTIDE SEQUENCE [LARGE SCALE GENOMIC DNA]</scope>
    <source>
        <strain evidence="15 16">JCM 21714</strain>
    </source>
</reference>
<comment type="cofactor">
    <cofactor evidence="1">
        <name>siroheme</name>
        <dbReference type="ChEBI" id="CHEBI:60052"/>
    </cofactor>
</comment>
<feature type="domain" description="4Fe-4S Mo/W bis-MGD-type" evidence="14">
    <location>
        <begin position="802"/>
        <end position="861"/>
    </location>
</feature>
<dbReference type="GO" id="GO:0042128">
    <property type="term" value="P:nitrate assimilation"/>
    <property type="evidence" value="ECO:0007669"/>
    <property type="project" value="InterPro"/>
</dbReference>
<dbReference type="Gene3D" id="3.30.390.30">
    <property type="match status" value="1"/>
</dbReference>
<dbReference type="Pfam" id="PF00384">
    <property type="entry name" value="Molybdopterin"/>
    <property type="match status" value="1"/>
</dbReference>
<dbReference type="InterPro" id="IPR036136">
    <property type="entry name" value="Nit/Sulf_reduc_fer-like_dom_sf"/>
</dbReference>
<dbReference type="Pfam" id="PF07992">
    <property type="entry name" value="Pyr_redox_2"/>
    <property type="match status" value="1"/>
</dbReference>
<keyword evidence="7" id="KW-0349">Heme</keyword>
<dbReference type="AlphaFoldDB" id="W4VQG1"/>
<dbReference type="InterPro" id="IPR006963">
    <property type="entry name" value="Mopterin_OxRdtase_4Fe-4S_dom"/>
</dbReference>
<keyword evidence="10" id="KW-0274">FAD</keyword>
<organism evidence="15 16">
    <name type="scientific">Gracilibacillus boraciitolerans JCM 21714</name>
    <dbReference type="NCBI Taxonomy" id="1298598"/>
    <lineage>
        <taxon>Bacteria</taxon>
        <taxon>Bacillati</taxon>
        <taxon>Bacillota</taxon>
        <taxon>Bacilli</taxon>
        <taxon>Bacillales</taxon>
        <taxon>Bacillaceae</taxon>
        <taxon>Gracilibacillus</taxon>
    </lineage>
</organism>
<keyword evidence="8" id="KW-0285">Flavoprotein</keyword>
<dbReference type="InterPro" id="IPR041575">
    <property type="entry name" value="Rubredoxin_C"/>
</dbReference>
<dbReference type="PANTHER" id="PTHR43809:SF1">
    <property type="entry name" value="NITRITE REDUCTASE (NADH) LARGE SUBUNIT"/>
    <property type="match status" value="1"/>
</dbReference>
<comment type="cofactor">
    <cofactor evidence="4">
        <name>FAD</name>
        <dbReference type="ChEBI" id="CHEBI:57692"/>
    </cofactor>
</comment>
<dbReference type="GO" id="GO:0050660">
    <property type="term" value="F:flavin adenine dinucleotide binding"/>
    <property type="evidence" value="ECO:0007669"/>
    <property type="project" value="InterPro"/>
</dbReference>
<dbReference type="CDD" id="cd19944">
    <property type="entry name" value="NirB_Fer2_BFD-like_2"/>
    <property type="match status" value="1"/>
</dbReference>
<evidence type="ECO:0000313" key="16">
    <source>
        <dbReference type="Proteomes" id="UP000019102"/>
    </source>
</evidence>
<comment type="caution">
    <text evidence="15">The sequence shown here is derived from an EMBL/GenBank/DDBJ whole genome shotgun (WGS) entry which is preliminary data.</text>
</comment>
<dbReference type="GO" id="GO:0050661">
    <property type="term" value="F:NADP binding"/>
    <property type="evidence" value="ECO:0007669"/>
    <property type="project" value="InterPro"/>
</dbReference>
<dbReference type="SUPFAM" id="SSF55124">
    <property type="entry name" value="Nitrite/Sulfite reductase N-terminal domain-like"/>
    <property type="match status" value="1"/>
</dbReference>
<comment type="pathway">
    <text evidence="5">Nitrogen metabolism; nitrate reduction (assimilation).</text>
</comment>